<feature type="compositionally biased region" description="Basic and acidic residues" evidence="1">
    <location>
        <begin position="203"/>
        <end position="212"/>
    </location>
</feature>
<dbReference type="InterPro" id="IPR009072">
    <property type="entry name" value="Histone-fold"/>
</dbReference>
<feature type="compositionally biased region" description="Acidic residues" evidence="1">
    <location>
        <begin position="301"/>
        <end position="310"/>
    </location>
</feature>
<feature type="compositionally biased region" description="Basic and acidic residues" evidence="1">
    <location>
        <begin position="137"/>
        <end position="149"/>
    </location>
</feature>
<dbReference type="Pfam" id="PF10384">
    <property type="entry name" value="Scm3"/>
    <property type="match status" value="1"/>
</dbReference>
<dbReference type="Proteomes" id="UP000054771">
    <property type="component" value="Unassembled WGS sequence"/>
</dbReference>
<feature type="compositionally biased region" description="Basic residues" evidence="1">
    <location>
        <begin position="271"/>
        <end position="286"/>
    </location>
</feature>
<dbReference type="GO" id="GO:0005634">
    <property type="term" value="C:nucleus"/>
    <property type="evidence" value="ECO:0007669"/>
    <property type="project" value="InterPro"/>
</dbReference>
<sequence length="522" mass="58648">MERPLKRRLSLSPEPENESEDDMSHVDLQAARAQNDLRLKSIFEGIFEKYGRDFTDVGDEIDLQTGDILVNNGHLHTIDGEDNAATIEDWLLEPDPSAAGMEEENSRHHHTQRTDDSDLDQQSGRGAVSRLSQMLLEPKKSQQTPDDKASTTSEAEDDDTSSVDSLLDTALCVQGTHARELGTGETVTKKANTRAAEESNQSEVEHNERLDEAVDPIWRVPEISPKWTTPTMLNKSIPRPIVTTIRTQSPPGAGSLWALPSQPRRNTDVARRRKQKDSPKKRKNKPPKPVACDWSFADTPDGSESDDPLQDYEPSPTPKGAVYIREKRRDPFVASRTKNTCNYCKRSFTEGEYVSHLQATLSDPADSGHDLIHLKKELEMITQRSGRSIDSPAPGLNSEDANHESTPTGTKRRTVIAPDEARLIIRMKVTEGMKWKDILDHFPQKKLVQLHDWFGRHWNERHANPPQSSKPWSKAELGKLARIKDQSDLTWPGIRAELPGRSHAEVEFKLLQLWASGDGEST</sequence>
<evidence type="ECO:0008006" key="4">
    <source>
        <dbReference type="Google" id="ProtNLM"/>
    </source>
</evidence>
<feature type="region of interest" description="Disordered" evidence="1">
    <location>
        <begin position="97"/>
        <end position="163"/>
    </location>
</feature>
<evidence type="ECO:0000256" key="1">
    <source>
        <dbReference type="SAM" id="MobiDB-lite"/>
    </source>
</evidence>
<dbReference type="EMBL" id="CDMC01000011">
    <property type="protein sequence ID" value="CEL08370.1"/>
    <property type="molecule type" value="Genomic_DNA"/>
</dbReference>
<evidence type="ECO:0000313" key="2">
    <source>
        <dbReference type="EMBL" id="CEL08370.1"/>
    </source>
</evidence>
<protein>
    <recommendedName>
        <fullName evidence="4">Myb-like DNA-binding domain protein</fullName>
    </recommendedName>
</protein>
<dbReference type="Gene3D" id="1.10.20.10">
    <property type="entry name" value="Histone, subunit A"/>
    <property type="match status" value="1"/>
</dbReference>
<dbReference type="AlphaFoldDB" id="A0A0U5G832"/>
<dbReference type="OMA" id="MENTPSK"/>
<proteinExistence type="predicted"/>
<feature type="region of interest" description="Disordered" evidence="1">
    <location>
        <begin position="183"/>
        <end position="212"/>
    </location>
</feature>
<dbReference type="OrthoDB" id="2420608at2759"/>
<evidence type="ECO:0000313" key="3">
    <source>
        <dbReference type="Proteomes" id="UP000054771"/>
    </source>
</evidence>
<keyword evidence="3" id="KW-1185">Reference proteome</keyword>
<organism evidence="2 3">
    <name type="scientific">Aspergillus calidoustus</name>
    <dbReference type="NCBI Taxonomy" id="454130"/>
    <lineage>
        <taxon>Eukaryota</taxon>
        <taxon>Fungi</taxon>
        <taxon>Dikarya</taxon>
        <taxon>Ascomycota</taxon>
        <taxon>Pezizomycotina</taxon>
        <taxon>Eurotiomycetes</taxon>
        <taxon>Eurotiomycetidae</taxon>
        <taxon>Eurotiales</taxon>
        <taxon>Aspergillaceae</taxon>
        <taxon>Aspergillus</taxon>
        <taxon>Aspergillus subgen. Nidulantes</taxon>
    </lineage>
</organism>
<feature type="region of interest" description="Disordered" evidence="1">
    <location>
        <begin position="244"/>
        <end position="326"/>
    </location>
</feature>
<feature type="region of interest" description="Disordered" evidence="1">
    <location>
        <begin position="1"/>
        <end position="28"/>
    </location>
</feature>
<dbReference type="PANTHER" id="PTHR15992">
    <property type="entry name" value="HOLLIDAY JUNCTION RECOGNITION PROTEIN"/>
    <property type="match status" value="1"/>
</dbReference>
<feature type="region of interest" description="Disordered" evidence="1">
    <location>
        <begin position="384"/>
        <end position="412"/>
    </location>
</feature>
<gene>
    <name evidence="2" type="ORF">ASPCAL11521</name>
</gene>
<accession>A0A0U5G832</accession>
<dbReference type="PANTHER" id="PTHR15992:SF5">
    <property type="entry name" value="HOLLIDAY JUNCTION RECOGNITION PROTEIN"/>
    <property type="match status" value="1"/>
</dbReference>
<dbReference type="GO" id="GO:0046982">
    <property type="term" value="F:protein heterodimerization activity"/>
    <property type="evidence" value="ECO:0007669"/>
    <property type="project" value="InterPro"/>
</dbReference>
<dbReference type="InterPro" id="IPR018465">
    <property type="entry name" value="Scm3/HJURP"/>
</dbReference>
<dbReference type="GO" id="GO:0042393">
    <property type="term" value="F:histone binding"/>
    <property type="evidence" value="ECO:0007669"/>
    <property type="project" value="InterPro"/>
</dbReference>
<reference evidence="3" key="1">
    <citation type="journal article" date="2016" name="Genome Announc.">
        <title>Draft genome sequences of fungus Aspergillus calidoustus.</title>
        <authorList>
            <person name="Horn F."/>
            <person name="Linde J."/>
            <person name="Mattern D.J."/>
            <person name="Walther G."/>
            <person name="Guthke R."/>
            <person name="Scherlach K."/>
            <person name="Martin K."/>
            <person name="Brakhage A.A."/>
            <person name="Petzke L."/>
            <person name="Valiante V."/>
        </authorList>
    </citation>
    <scope>NUCLEOTIDE SEQUENCE [LARGE SCALE GENOMIC DNA]</scope>
    <source>
        <strain evidence="3">SF006504</strain>
    </source>
</reference>
<name>A0A0U5G832_ASPCI</name>